<dbReference type="AlphaFoldDB" id="A0A9D4GXT5"/>
<evidence type="ECO:0000313" key="1">
    <source>
        <dbReference type="EMBL" id="KAH3824847.1"/>
    </source>
</evidence>
<protein>
    <submittedName>
        <fullName evidence="1">Uncharacterized protein</fullName>
    </submittedName>
</protein>
<name>A0A9D4GXT5_DREPO</name>
<dbReference type="Proteomes" id="UP000828390">
    <property type="component" value="Unassembled WGS sequence"/>
</dbReference>
<proteinExistence type="predicted"/>
<sequence>MFSLHTYSEKCPAHWRPCFLPIWTIFKLLQNIHKTNVLTKFHDDWANNSMLFQRTETIFELNSRIYETDVLNKFHEDWTKNVTSRVFTCFHYIHIEKTTIFELVRYIYYTNVLTKFHDDWATSVTSRVFTRKTATPTGGHVFNGSEPLFFELDRVIIGTNLLTKIHEDRTRNEASRVFTRFLYCQMKETAPPTGGHVFKRTGTTF</sequence>
<reference evidence="1" key="1">
    <citation type="journal article" date="2019" name="bioRxiv">
        <title>The Genome of the Zebra Mussel, Dreissena polymorpha: A Resource for Invasive Species Research.</title>
        <authorList>
            <person name="McCartney M.A."/>
            <person name="Auch B."/>
            <person name="Kono T."/>
            <person name="Mallez S."/>
            <person name="Zhang Y."/>
            <person name="Obille A."/>
            <person name="Becker A."/>
            <person name="Abrahante J.E."/>
            <person name="Garbe J."/>
            <person name="Badalamenti J.P."/>
            <person name="Herman A."/>
            <person name="Mangelson H."/>
            <person name="Liachko I."/>
            <person name="Sullivan S."/>
            <person name="Sone E.D."/>
            <person name="Koren S."/>
            <person name="Silverstein K.A.T."/>
            <person name="Beckman K.B."/>
            <person name="Gohl D.M."/>
        </authorList>
    </citation>
    <scope>NUCLEOTIDE SEQUENCE</scope>
    <source>
        <strain evidence="1">Duluth1</strain>
        <tissue evidence="1">Whole animal</tissue>
    </source>
</reference>
<organism evidence="1 2">
    <name type="scientific">Dreissena polymorpha</name>
    <name type="common">Zebra mussel</name>
    <name type="synonym">Mytilus polymorpha</name>
    <dbReference type="NCBI Taxonomy" id="45954"/>
    <lineage>
        <taxon>Eukaryota</taxon>
        <taxon>Metazoa</taxon>
        <taxon>Spiralia</taxon>
        <taxon>Lophotrochozoa</taxon>
        <taxon>Mollusca</taxon>
        <taxon>Bivalvia</taxon>
        <taxon>Autobranchia</taxon>
        <taxon>Heteroconchia</taxon>
        <taxon>Euheterodonta</taxon>
        <taxon>Imparidentia</taxon>
        <taxon>Neoheterodontei</taxon>
        <taxon>Myida</taxon>
        <taxon>Dreissenoidea</taxon>
        <taxon>Dreissenidae</taxon>
        <taxon>Dreissena</taxon>
    </lineage>
</organism>
<gene>
    <name evidence="1" type="ORF">DPMN_126701</name>
</gene>
<keyword evidence="2" id="KW-1185">Reference proteome</keyword>
<reference evidence="1" key="2">
    <citation type="submission" date="2020-11" db="EMBL/GenBank/DDBJ databases">
        <authorList>
            <person name="McCartney M.A."/>
            <person name="Auch B."/>
            <person name="Kono T."/>
            <person name="Mallez S."/>
            <person name="Becker A."/>
            <person name="Gohl D.M."/>
            <person name="Silverstein K.A.T."/>
            <person name="Koren S."/>
            <person name="Bechman K.B."/>
            <person name="Herman A."/>
            <person name="Abrahante J.E."/>
            <person name="Garbe J."/>
        </authorList>
    </citation>
    <scope>NUCLEOTIDE SEQUENCE</scope>
    <source>
        <strain evidence="1">Duluth1</strain>
        <tissue evidence="1">Whole animal</tissue>
    </source>
</reference>
<dbReference type="EMBL" id="JAIWYP010000005">
    <property type="protein sequence ID" value="KAH3824847.1"/>
    <property type="molecule type" value="Genomic_DNA"/>
</dbReference>
<evidence type="ECO:0000313" key="2">
    <source>
        <dbReference type="Proteomes" id="UP000828390"/>
    </source>
</evidence>
<accession>A0A9D4GXT5</accession>
<comment type="caution">
    <text evidence="1">The sequence shown here is derived from an EMBL/GenBank/DDBJ whole genome shotgun (WGS) entry which is preliminary data.</text>
</comment>